<proteinExistence type="predicted"/>
<gene>
    <name evidence="1" type="ORF">AAF712_011983</name>
</gene>
<protein>
    <submittedName>
        <fullName evidence="1">Uncharacterized protein</fullName>
    </submittedName>
</protein>
<organism evidence="1 2">
    <name type="scientific">Marasmius tenuissimus</name>
    <dbReference type="NCBI Taxonomy" id="585030"/>
    <lineage>
        <taxon>Eukaryota</taxon>
        <taxon>Fungi</taxon>
        <taxon>Dikarya</taxon>
        <taxon>Basidiomycota</taxon>
        <taxon>Agaricomycotina</taxon>
        <taxon>Agaricomycetes</taxon>
        <taxon>Agaricomycetidae</taxon>
        <taxon>Agaricales</taxon>
        <taxon>Marasmiineae</taxon>
        <taxon>Marasmiaceae</taxon>
        <taxon>Marasmius</taxon>
    </lineage>
</organism>
<keyword evidence="2" id="KW-1185">Reference proteome</keyword>
<evidence type="ECO:0000313" key="1">
    <source>
        <dbReference type="EMBL" id="KAL0061224.1"/>
    </source>
</evidence>
<reference evidence="1 2" key="1">
    <citation type="submission" date="2024-05" db="EMBL/GenBank/DDBJ databases">
        <title>A draft genome resource for the thread blight pathogen Marasmius tenuissimus strain MS-2.</title>
        <authorList>
            <person name="Yulfo-Soto G.E."/>
            <person name="Baruah I.K."/>
            <person name="Amoako-Attah I."/>
            <person name="Bukari Y."/>
            <person name="Meinhardt L.W."/>
            <person name="Bailey B.A."/>
            <person name="Cohen S.P."/>
        </authorList>
    </citation>
    <scope>NUCLEOTIDE SEQUENCE [LARGE SCALE GENOMIC DNA]</scope>
    <source>
        <strain evidence="1 2">MS-2</strain>
    </source>
</reference>
<accession>A0ABR2ZJS6</accession>
<evidence type="ECO:0000313" key="2">
    <source>
        <dbReference type="Proteomes" id="UP001437256"/>
    </source>
</evidence>
<sequence>MLLEGYQRRYPLCHQAGLDVSLGKSRLKLDVEVALMDAVKQVMPRPEVKENQQIMLYVPPCGDEDDRLFGKWFRKLSDGSGYVRITPLAIHEAYPELLKPGSRIRQLLDARYELHPDVAMNTILIREGIYDDGPNDGSDLERSEIGVEEMNEEARGERQGAFATLSVFVDDDLGAREEIVERNEDGYVVLSDHKLALGRIGVEMGEEIEVYVPGYHSWLHVLWDTQLRVYHDRIFLRKRGVTTVMVDSRTFGLGLGA</sequence>
<name>A0ABR2ZJS6_9AGAR</name>
<dbReference type="Proteomes" id="UP001437256">
    <property type="component" value="Unassembled WGS sequence"/>
</dbReference>
<dbReference type="EMBL" id="JBBXMP010000144">
    <property type="protein sequence ID" value="KAL0061224.1"/>
    <property type="molecule type" value="Genomic_DNA"/>
</dbReference>
<comment type="caution">
    <text evidence="1">The sequence shown here is derived from an EMBL/GenBank/DDBJ whole genome shotgun (WGS) entry which is preliminary data.</text>
</comment>